<dbReference type="EMBL" id="CAMXCT030000202">
    <property type="protein sequence ID" value="CAL4762727.1"/>
    <property type="molecule type" value="Genomic_DNA"/>
</dbReference>
<dbReference type="OrthoDB" id="431012at2759"/>
<name>A0A9P1BMJ1_9DINO</name>
<keyword evidence="1" id="KW-0812">Transmembrane</keyword>
<dbReference type="SUPFAM" id="SSF53254">
    <property type="entry name" value="Phosphoglycerate mutase-like"/>
    <property type="match status" value="1"/>
</dbReference>
<feature type="transmembrane region" description="Helical" evidence="1">
    <location>
        <begin position="429"/>
        <end position="449"/>
    </location>
</feature>
<evidence type="ECO:0000313" key="3">
    <source>
        <dbReference type="EMBL" id="CAL1128790.1"/>
    </source>
</evidence>
<dbReference type="EMBL" id="CAMXCT020000202">
    <property type="protein sequence ID" value="CAL1128790.1"/>
    <property type="molecule type" value="Genomic_DNA"/>
</dbReference>
<reference evidence="2" key="1">
    <citation type="submission" date="2022-10" db="EMBL/GenBank/DDBJ databases">
        <authorList>
            <person name="Chen Y."/>
            <person name="Dougan E. K."/>
            <person name="Chan C."/>
            <person name="Rhodes N."/>
            <person name="Thang M."/>
        </authorList>
    </citation>
    <scope>NUCLEOTIDE SEQUENCE</scope>
</reference>
<protein>
    <submittedName>
        <fullName evidence="2">Uncharacterized protein</fullName>
    </submittedName>
</protein>
<organism evidence="2">
    <name type="scientific">Cladocopium goreaui</name>
    <dbReference type="NCBI Taxonomy" id="2562237"/>
    <lineage>
        <taxon>Eukaryota</taxon>
        <taxon>Sar</taxon>
        <taxon>Alveolata</taxon>
        <taxon>Dinophyceae</taxon>
        <taxon>Suessiales</taxon>
        <taxon>Symbiodiniaceae</taxon>
        <taxon>Cladocopium</taxon>
    </lineage>
</organism>
<evidence type="ECO:0000313" key="4">
    <source>
        <dbReference type="Proteomes" id="UP001152797"/>
    </source>
</evidence>
<feature type="non-terminal residue" evidence="2">
    <location>
        <position position="1"/>
    </location>
</feature>
<feature type="transmembrane region" description="Helical" evidence="1">
    <location>
        <begin position="237"/>
        <end position="256"/>
    </location>
</feature>
<sequence>NAVRQATAKAAGQLHVMVHKLLLPRPAGPARRVARRTGKQRPPSAYLALADGVAAAREVPREEVPQEVREELHDEGPRALLIRPMDGSVRSKGPYGRGRNRSSFFRRGHSFTVPDRVSQSSEAMAVAGYGLRLTTYGRLSTTPDDEARNLATPQTRREARNAHFHSIHRILGRIVGIVGSPQCKLLLVCLALAFAVAMAVRNLQIINDPAHPEIFQKWLPWWCGPGLTPEALVWSDWTLAIILPLLGALGTASFILRLRRSKNFNMEMISLLASLIIFDQLSVEGRWYGLAEVPPTEELQLRVIEVSWVMHLGLLLLTLWKLRLLGWRMAAWSSSLTWSFWWWLRTLPALLKLGWTPWIGAIRIGSWPFLILATGLQAWALWAAADEAFQFREIRKNWAEQVDREVFFLRCAAVLSIWDSVSMPLAEHFIVPMIGFGWHLALDAFFMLVTMHVLGYEADTLDDIGDMARLQGKRIAFPGKVNPEAKDCIVSFPGKYSKEWDDAVKEAQGQSSLCSLACVFLTDKQSGPGDHVEDPEGCGSCFCQALYGNVDPAAYLSAVEEDLTEQELLFKKSDAEAMGQVLLIRQAESDASWTARKKEALLKAAAKCKENRYRAPWGCRWFADWKENVDKAGQQGQKFHVFYFEGKVGCGKIAWEDLKDETKLQEVRDSTGLGKSQTAEVAWLDRLHIPYEEHDVGDFYRFIQQHQNNNRLRSRRNATSAAGRGWSVLVPISGPSQEVHNCDPSELLLASRNLDVDPADDQRVLGWRAKRVMARSARGDKCSLCGMDRACDLDATAAARHNAHHDVDEVPRDPMLSELGHAQAASLRSVPFVSAGCELLVVSPLSRAIQTASAVFGELPMCRTVLTPLHSESSGE</sequence>
<dbReference type="AlphaFoldDB" id="A0A9P1BMJ1"/>
<feature type="transmembrane region" description="Helical" evidence="1">
    <location>
        <begin position="364"/>
        <end position="385"/>
    </location>
</feature>
<keyword evidence="1" id="KW-0472">Membrane</keyword>
<reference evidence="3" key="2">
    <citation type="submission" date="2024-04" db="EMBL/GenBank/DDBJ databases">
        <authorList>
            <person name="Chen Y."/>
            <person name="Shah S."/>
            <person name="Dougan E. K."/>
            <person name="Thang M."/>
            <person name="Chan C."/>
        </authorList>
    </citation>
    <scope>NUCLEOTIDE SEQUENCE [LARGE SCALE GENOMIC DNA]</scope>
</reference>
<dbReference type="Gene3D" id="3.40.50.1240">
    <property type="entry name" value="Phosphoglycerate mutase-like"/>
    <property type="match status" value="1"/>
</dbReference>
<gene>
    <name evidence="2" type="ORF">C1SCF055_LOCUS3745</name>
</gene>
<dbReference type="EMBL" id="CAMXCT010000202">
    <property type="protein sequence ID" value="CAI3975415.1"/>
    <property type="molecule type" value="Genomic_DNA"/>
</dbReference>
<evidence type="ECO:0000256" key="1">
    <source>
        <dbReference type="SAM" id="Phobius"/>
    </source>
</evidence>
<dbReference type="Proteomes" id="UP001152797">
    <property type="component" value="Unassembled WGS sequence"/>
</dbReference>
<comment type="caution">
    <text evidence="2">The sequence shown here is derived from an EMBL/GenBank/DDBJ whole genome shotgun (WGS) entry which is preliminary data.</text>
</comment>
<feature type="transmembrane region" description="Helical" evidence="1">
    <location>
        <begin position="183"/>
        <end position="200"/>
    </location>
</feature>
<dbReference type="InterPro" id="IPR029033">
    <property type="entry name" value="His_PPase_superfam"/>
</dbReference>
<proteinExistence type="predicted"/>
<evidence type="ECO:0000313" key="2">
    <source>
        <dbReference type="EMBL" id="CAI3975415.1"/>
    </source>
</evidence>
<keyword evidence="1" id="KW-1133">Transmembrane helix</keyword>
<accession>A0A9P1BMJ1</accession>
<feature type="transmembrane region" description="Helical" evidence="1">
    <location>
        <begin position="327"/>
        <end position="344"/>
    </location>
</feature>
<keyword evidence="4" id="KW-1185">Reference proteome</keyword>